<dbReference type="Proteomes" id="UP001611251">
    <property type="component" value="Unassembled WGS sequence"/>
</dbReference>
<comment type="caution">
    <text evidence="1">The sequence shown here is derived from an EMBL/GenBank/DDBJ whole genome shotgun (WGS) entry which is preliminary data.</text>
</comment>
<accession>A0ABW7PWE6</accession>
<evidence type="ECO:0000313" key="1">
    <source>
        <dbReference type="EMBL" id="MFH8134185.1"/>
    </source>
</evidence>
<gene>
    <name evidence="1" type="ORF">ABU178_08360</name>
</gene>
<keyword evidence="2" id="KW-1185">Reference proteome</keyword>
<reference evidence="1 2" key="1">
    <citation type="submission" date="2024-08" db="EMBL/GenBank/DDBJ databases">
        <title>Pantoea ronii - a newly identified human opportunistic pathogen.</title>
        <authorList>
            <person name="Keidar-Friedman D."/>
            <person name="Sorek N."/>
            <person name="Leshin-Carmel D."/>
            <person name="Tsur A."/>
            <person name="Amsalem M."/>
            <person name="Tolkach D."/>
            <person name="Brosh-Nissimov T."/>
        </authorList>
    </citation>
    <scope>NUCLEOTIDE SEQUENCE [LARGE SCALE GENOMIC DNA]</scope>
    <source>
        <strain evidence="1 2">AA23256</strain>
    </source>
</reference>
<evidence type="ECO:0000313" key="2">
    <source>
        <dbReference type="Proteomes" id="UP001611251"/>
    </source>
</evidence>
<name>A0ABW7PWE6_9GAMM</name>
<protein>
    <recommendedName>
        <fullName evidence="3">Transcriptional regulator</fullName>
    </recommendedName>
</protein>
<organism evidence="1 2">
    <name type="scientific">Pantoea osteomyelitidis</name>
    <dbReference type="NCBI Taxonomy" id="3230026"/>
    <lineage>
        <taxon>Bacteria</taxon>
        <taxon>Pseudomonadati</taxon>
        <taxon>Pseudomonadota</taxon>
        <taxon>Gammaproteobacteria</taxon>
        <taxon>Enterobacterales</taxon>
        <taxon>Erwiniaceae</taxon>
        <taxon>Pantoea</taxon>
    </lineage>
</organism>
<dbReference type="EMBL" id="JBGFSN010000004">
    <property type="protein sequence ID" value="MFH8134185.1"/>
    <property type="molecule type" value="Genomic_DNA"/>
</dbReference>
<dbReference type="RefSeq" id="WP_397213747.1">
    <property type="nucleotide sequence ID" value="NZ_JBGFSN010000004.1"/>
</dbReference>
<sequence>MDIKEIRRQRLKEWFAGKSLPEREKSYLSQLMNGKSSFGEKAARRIEGDYGMPLSFLDTPYGNKDEAPVIELDEQEKTLIELFRRLPDAGKKEMLQSADERVQEYDALFDELMRLRQNPLK</sequence>
<evidence type="ECO:0008006" key="3">
    <source>
        <dbReference type="Google" id="ProtNLM"/>
    </source>
</evidence>
<proteinExistence type="predicted"/>